<accession>A0A182NY19</accession>
<dbReference type="VEuPathDB" id="VectorBase:ADIR014728"/>
<proteinExistence type="predicted"/>
<name>A0A182NY19_9DIPT</name>
<reference evidence="2" key="1">
    <citation type="submission" date="2013-03" db="EMBL/GenBank/DDBJ databases">
        <title>The Genome Sequence of Anopheles dirus WRAIR2.</title>
        <authorList>
            <consortium name="The Broad Institute Genomics Platform"/>
            <person name="Neafsey D.E."/>
            <person name="Walton C."/>
            <person name="Walker B."/>
            <person name="Young S.K."/>
            <person name="Zeng Q."/>
            <person name="Gargeya S."/>
            <person name="Fitzgerald M."/>
            <person name="Haas B."/>
            <person name="Abouelleil A."/>
            <person name="Allen A.W."/>
            <person name="Alvarado L."/>
            <person name="Arachchi H.M."/>
            <person name="Berlin A.M."/>
            <person name="Chapman S.B."/>
            <person name="Gainer-Dewar J."/>
            <person name="Goldberg J."/>
            <person name="Griggs A."/>
            <person name="Gujja S."/>
            <person name="Hansen M."/>
            <person name="Howarth C."/>
            <person name="Imamovic A."/>
            <person name="Ireland A."/>
            <person name="Larimer J."/>
            <person name="McCowan C."/>
            <person name="Murphy C."/>
            <person name="Pearson M."/>
            <person name="Poon T.W."/>
            <person name="Priest M."/>
            <person name="Roberts A."/>
            <person name="Saif S."/>
            <person name="Shea T."/>
            <person name="Sisk P."/>
            <person name="Sykes S."/>
            <person name="Wortman J."/>
            <person name="Nusbaum C."/>
            <person name="Birren B."/>
        </authorList>
    </citation>
    <scope>NUCLEOTIDE SEQUENCE [LARGE SCALE GENOMIC DNA]</scope>
    <source>
        <strain evidence="2">WRAIR2</strain>
    </source>
</reference>
<protein>
    <submittedName>
        <fullName evidence="1">Uncharacterized protein</fullName>
    </submittedName>
</protein>
<reference evidence="1" key="2">
    <citation type="submission" date="2020-05" db="UniProtKB">
        <authorList>
            <consortium name="EnsemblMetazoa"/>
        </authorList>
    </citation>
    <scope>IDENTIFICATION</scope>
    <source>
        <strain evidence="1">WRAIR2</strain>
    </source>
</reference>
<dbReference type="Proteomes" id="UP000075884">
    <property type="component" value="Unassembled WGS sequence"/>
</dbReference>
<sequence>MFHLIITPLSNAPTNAGNITVAQVELISNSSNAPVLHIPTSNQPNGFATLDSPTWLAQHGSSEQTTIAQDTPFQQQHADATIPQDATDSNSTVEQIFTISNKVHLAETSEVTLGSSSTVQNFLSIPNNLSSFSSYISSDADGTICKEEYCLTETSEVQVGTSNTVQEELSISNVPDSVRQR</sequence>
<evidence type="ECO:0000313" key="1">
    <source>
        <dbReference type="EnsemblMetazoa" id="ADIR014728-PA"/>
    </source>
</evidence>
<dbReference type="EnsemblMetazoa" id="ADIR014728-RA">
    <property type="protein sequence ID" value="ADIR014728-PA"/>
    <property type="gene ID" value="ADIR014728"/>
</dbReference>
<keyword evidence="2" id="KW-1185">Reference proteome</keyword>
<evidence type="ECO:0000313" key="2">
    <source>
        <dbReference type="Proteomes" id="UP000075884"/>
    </source>
</evidence>
<organism evidence="1 2">
    <name type="scientific">Anopheles dirus</name>
    <dbReference type="NCBI Taxonomy" id="7168"/>
    <lineage>
        <taxon>Eukaryota</taxon>
        <taxon>Metazoa</taxon>
        <taxon>Ecdysozoa</taxon>
        <taxon>Arthropoda</taxon>
        <taxon>Hexapoda</taxon>
        <taxon>Insecta</taxon>
        <taxon>Pterygota</taxon>
        <taxon>Neoptera</taxon>
        <taxon>Endopterygota</taxon>
        <taxon>Diptera</taxon>
        <taxon>Nematocera</taxon>
        <taxon>Culicoidea</taxon>
        <taxon>Culicidae</taxon>
        <taxon>Anophelinae</taxon>
        <taxon>Anopheles</taxon>
    </lineage>
</organism>
<dbReference type="AlphaFoldDB" id="A0A182NY19"/>